<evidence type="ECO:0000256" key="5">
    <source>
        <dbReference type="ARBA" id="ARBA00022605"/>
    </source>
</evidence>
<dbReference type="Gene3D" id="3.20.20.70">
    <property type="entry name" value="Aldolase class I"/>
    <property type="match status" value="1"/>
</dbReference>
<evidence type="ECO:0000259" key="10">
    <source>
        <dbReference type="Pfam" id="PF00697"/>
    </source>
</evidence>
<evidence type="ECO:0000256" key="9">
    <source>
        <dbReference type="HAMAP-Rule" id="MF_00135"/>
    </source>
</evidence>
<dbReference type="InterPro" id="IPR044643">
    <property type="entry name" value="TrpF_fam"/>
</dbReference>
<evidence type="ECO:0000313" key="11">
    <source>
        <dbReference type="EMBL" id="HIX57245.1"/>
    </source>
</evidence>
<name>A0A9D1WDK1_9GAMM</name>
<dbReference type="GO" id="GO:0004640">
    <property type="term" value="F:phosphoribosylanthranilate isomerase activity"/>
    <property type="evidence" value="ECO:0007669"/>
    <property type="project" value="UniProtKB-UniRule"/>
</dbReference>
<proteinExistence type="inferred from homology"/>
<comment type="similarity">
    <text evidence="9">Belongs to the TrpF family.</text>
</comment>
<sequence>MSVYQEIERKERSYLQARAQEQAAHGYHAKIKLCGLTRECDIAQANELLVDYIGLVFAPRSKRYVSAEQAAALKAKLRPEIQAVGVFVDADPAEIVKLYAAGTIDVVQLHGHEDEIYLGHLRQALANAVCERQKLMASSKFPTCPKIFKAFSVKTEADVALAQASSADFVLLDAGAGGTGKSFDWELASRCTRPYFLAGGLDPQNVVSALSALHPYGVDVSSGIESEGLKDLDKMRAFVTGVRSAS</sequence>
<feature type="domain" description="N-(5'phosphoribosyl) anthranilate isomerase (PRAI)" evidence="10">
    <location>
        <begin position="32"/>
        <end position="239"/>
    </location>
</feature>
<dbReference type="CDD" id="cd00405">
    <property type="entry name" value="PRAI"/>
    <property type="match status" value="1"/>
</dbReference>
<evidence type="ECO:0000256" key="2">
    <source>
        <dbReference type="ARBA" id="ARBA00004664"/>
    </source>
</evidence>
<dbReference type="HAMAP" id="MF_00135">
    <property type="entry name" value="PRAI"/>
    <property type="match status" value="1"/>
</dbReference>
<evidence type="ECO:0000256" key="3">
    <source>
        <dbReference type="ARBA" id="ARBA00012572"/>
    </source>
</evidence>
<keyword evidence="6 9" id="KW-0822">Tryptophan biosynthesis</keyword>
<organism evidence="11 12">
    <name type="scientific">Candidatus Anaerobiospirillum pullistercoris</name>
    <dbReference type="NCBI Taxonomy" id="2838452"/>
    <lineage>
        <taxon>Bacteria</taxon>
        <taxon>Pseudomonadati</taxon>
        <taxon>Pseudomonadota</taxon>
        <taxon>Gammaproteobacteria</taxon>
        <taxon>Aeromonadales</taxon>
        <taxon>Succinivibrionaceae</taxon>
        <taxon>Anaerobiospirillum</taxon>
    </lineage>
</organism>
<dbReference type="InterPro" id="IPR001240">
    <property type="entry name" value="PRAI_dom"/>
</dbReference>
<dbReference type="AlphaFoldDB" id="A0A9D1WDK1"/>
<protein>
    <recommendedName>
        <fullName evidence="4 9">N-(5'-phosphoribosyl)anthranilate isomerase</fullName>
        <shortName evidence="9">PRAI</shortName>
        <ecNumber evidence="3 9">5.3.1.24</ecNumber>
    </recommendedName>
</protein>
<dbReference type="InterPro" id="IPR013785">
    <property type="entry name" value="Aldolase_TIM"/>
</dbReference>
<comment type="pathway">
    <text evidence="2 9">Amino-acid biosynthesis; L-tryptophan biosynthesis; L-tryptophan from chorismate: step 3/5.</text>
</comment>
<keyword evidence="5 9" id="KW-0028">Amino-acid biosynthesis</keyword>
<dbReference type="PANTHER" id="PTHR42894:SF1">
    <property type="entry name" value="N-(5'-PHOSPHORIBOSYL)ANTHRANILATE ISOMERASE"/>
    <property type="match status" value="1"/>
</dbReference>
<keyword evidence="8 9" id="KW-0413">Isomerase</keyword>
<evidence type="ECO:0000256" key="4">
    <source>
        <dbReference type="ARBA" id="ARBA00022272"/>
    </source>
</evidence>
<dbReference type="SUPFAM" id="SSF51366">
    <property type="entry name" value="Ribulose-phoshate binding barrel"/>
    <property type="match status" value="1"/>
</dbReference>
<dbReference type="EC" id="5.3.1.24" evidence="3 9"/>
<dbReference type="PANTHER" id="PTHR42894">
    <property type="entry name" value="N-(5'-PHOSPHORIBOSYL)ANTHRANILATE ISOMERASE"/>
    <property type="match status" value="1"/>
</dbReference>
<dbReference type="Pfam" id="PF00697">
    <property type="entry name" value="PRAI"/>
    <property type="match status" value="1"/>
</dbReference>
<reference evidence="11" key="2">
    <citation type="submission" date="2021-04" db="EMBL/GenBank/DDBJ databases">
        <authorList>
            <person name="Gilroy R."/>
        </authorList>
    </citation>
    <scope>NUCLEOTIDE SEQUENCE</scope>
    <source>
        <strain evidence="11">USASDec5-558</strain>
    </source>
</reference>
<dbReference type="GO" id="GO:0000162">
    <property type="term" value="P:L-tryptophan biosynthetic process"/>
    <property type="evidence" value="ECO:0007669"/>
    <property type="project" value="UniProtKB-UniRule"/>
</dbReference>
<comment type="caution">
    <text evidence="11">The sequence shown here is derived from an EMBL/GenBank/DDBJ whole genome shotgun (WGS) entry which is preliminary data.</text>
</comment>
<evidence type="ECO:0000256" key="6">
    <source>
        <dbReference type="ARBA" id="ARBA00022822"/>
    </source>
</evidence>
<comment type="catalytic activity">
    <reaction evidence="1 9">
        <text>N-(5-phospho-beta-D-ribosyl)anthranilate = 1-(2-carboxyphenylamino)-1-deoxy-D-ribulose 5-phosphate</text>
        <dbReference type="Rhea" id="RHEA:21540"/>
        <dbReference type="ChEBI" id="CHEBI:18277"/>
        <dbReference type="ChEBI" id="CHEBI:58613"/>
        <dbReference type="EC" id="5.3.1.24"/>
    </reaction>
</comment>
<evidence type="ECO:0000313" key="12">
    <source>
        <dbReference type="Proteomes" id="UP000886829"/>
    </source>
</evidence>
<dbReference type="InterPro" id="IPR011060">
    <property type="entry name" value="RibuloseP-bd_barrel"/>
</dbReference>
<accession>A0A9D1WDK1</accession>
<keyword evidence="7 9" id="KW-0057">Aromatic amino acid biosynthesis</keyword>
<evidence type="ECO:0000256" key="1">
    <source>
        <dbReference type="ARBA" id="ARBA00001164"/>
    </source>
</evidence>
<gene>
    <name evidence="9" type="primary">trpF</name>
    <name evidence="11" type="ORF">H9850_07225</name>
</gene>
<evidence type="ECO:0000256" key="8">
    <source>
        <dbReference type="ARBA" id="ARBA00023235"/>
    </source>
</evidence>
<reference evidence="11" key="1">
    <citation type="journal article" date="2021" name="PeerJ">
        <title>Extensive microbial diversity within the chicken gut microbiome revealed by metagenomics and culture.</title>
        <authorList>
            <person name="Gilroy R."/>
            <person name="Ravi A."/>
            <person name="Getino M."/>
            <person name="Pursley I."/>
            <person name="Horton D.L."/>
            <person name="Alikhan N.F."/>
            <person name="Baker D."/>
            <person name="Gharbi K."/>
            <person name="Hall N."/>
            <person name="Watson M."/>
            <person name="Adriaenssens E.M."/>
            <person name="Foster-Nyarko E."/>
            <person name="Jarju S."/>
            <person name="Secka A."/>
            <person name="Antonio M."/>
            <person name="Oren A."/>
            <person name="Chaudhuri R.R."/>
            <person name="La Ragione R."/>
            <person name="Hildebrand F."/>
            <person name="Pallen M.J."/>
        </authorList>
    </citation>
    <scope>NUCLEOTIDE SEQUENCE</scope>
    <source>
        <strain evidence="11">USASDec5-558</strain>
    </source>
</reference>
<dbReference type="EMBL" id="DXEV01000143">
    <property type="protein sequence ID" value="HIX57245.1"/>
    <property type="molecule type" value="Genomic_DNA"/>
</dbReference>
<evidence type="ECO:0000256" key="7">
    <source>
        <dbReference type="ARBA" id="ARBA00023141"/>
    </source>
</evidence>
<dbReference type="Proteomes" id="UP000886829">
    <property type="component" value="Unassembled WGS sequence"/>
</dbReference>